<comment type="caution">
    <text evidence="1">The sequence shown here is derived from an EMBL/GenBank/DDBJ whole genome shotgun (WGS) entry which is preliminary data.</text>
</comment>
<name>A0ACC2J272_9PEZI</name>
<dbReference type="EMBL" id="JAPUUL010003786">
    <property type="protein sequence ID" value="KAJ8121551.1"/>
    <property type="molecule type" value="Genomic_DNA"/>
</dbReference>
<proteinExistence type="predicted"/>
<keyword evidence="2" id="KW-1185">Reference proteome</keyword>
<evidence type="ECO:0000313" key="1">
    <source>
        <dbReference type="EMBL" id="KAJ8121551.1"/>
    </source>
</evidence>
<evidence type="ECO:0000313" key="2">
    <source>
        <dbReference type="Proteomes" id="UP001153332"/>
    </source>
</evidence>
<accession>A0ACC2J272</accession>
<organism evidence="1 2">
    <name type="scientific">Lasiodiplodia mahajangana</name>
    <dbReference type="NCBI Taxonomy" id="1108764"/>
    <lineage>
        <taxon>Eukaryota</taxon>
        <taxon>Fungi</taxon>
        <taxon>Dikarya</taxon>
        <taxon>Ascomycota</taxon>
        <taxon>Pezizomycotina</taxon>
        <taxon>Dothideomycetes</taxon>
        <taxon>Dothideomycetes incertae sedis</taxon>
        <taxon>Botryosphaeriales</taxon>
        <taxon>Botryosphaeriaceae</taxon>
        <taxon>Lasiodiplodia</taxon>
    </lineage>
</organism>
<protein>
    <submittedName>
        <fullName evidence="1">Uncharacterized protein</fullName>
    </submittedName>
</protein>
<gene>
    <name evidence="1" type="ORF">O1611_g10074</name>
</gene>
<sequence>MESEHSSWHLQPVGDTSNVRTSDSAMRATKSPPPNLLNIVTSQQPSRPDSRSSVNFSYPTAFRQQSPPASPISSSMSHVKAASNKGKSSNTDTQNQTSQQLVYDPNSRRMVPKARIEEAVEYHIKQVAHKPPKKRREGAPRREGSQLARGTVTRSRGTIVDEKQNLHELPKREESIPEAPMPTEEIPVEEGEAKAVTQTEIPNLNTSNQSLEPGVSESQGPPPLTHQTWNEQGNDSQPIHPTQNLSVAAQDEPILNERNGRTGNTSQSPQSVLDVLDAVPTRQSLFKSPEPSQTSHKLDASEITQDSEPLPTLEGPGPADSSGRQKTEVAENKPVVVLAGESAGLRRSSSNSPARQARFAPGPAEKLAVRHAPLPRSASPIKSAMKRTSSIARETSPSDNVSDPSASGAASPDQKEDSAVSRRKSVRVSFDDRGTVVVGDTTPAIEAESSTTQSPQASKRTWFSNIGRSKRKEIALDDDEIMKPRPALPSFGSIRDKKIREAGERPLVRPLEPVYSPAVSSSPDLRPQSSSTLNDSETTEEPSLGQSSDHAIGALLAQDQTSRNAANISRFREPLPPVVTSVEGYGYSSDSSAGSDNGDRPSSTMEADISTISSSMLSTQLTQPDNDDSLQAEPTTIVAPQDVQEEVPQPTVIQEDIPKISVIQPSPMSLDHGIRSNAGNSYFDVPGGFPDGESDSSRNSQPQTPKDNATKNDLPASTTIFEPTTTNIEPGQARALPQTTLDTTTPLTDLDDTTGEESDESIYSDAYEDIPDVDSRGFISLDAIVESPTLEESTLPLIQNAENVPSVVSPNESKPDSNPKDSAAGQALSRPSHDVNEWEQAKAFWRSLTAEKRRQLELEAAEEAGAEGDREEISQPIRRNSTKKKSPEVTHANVTKNEAEYRT</sequence>
<reference evidence="1" key="1">
    <citation type="submission" date="2022-12" db="EMBL/GenBank/DDBJ databases">
        <title>Genome Sequence of Lasiodiplodia mahajangana.</title>
        <authorList>
            <person name="Buettner E."/>
        </authorList>
    </citation>
    <scope>NUCLEOTIDE SEQUENCE</scope>
    <source>
        <strain evidence="1">VT137</strain>
    </source>
</reference>
<dbReference type="Proteomes" id="UP001153332">
    <property type="component" value="Unassembled WGS sequence"/>
</dbReference>